<dbReference type="AlphaFoldDB" id="A0A0L0KPU2"/>
<dbReference type="EMBL" id="JPPY01000014">
    <property type="protein sequence ID" value="KND39873.1"/>
    <property type="molecule type" value="Genomic_DNA"/>
</dbReference>
<proteinExistence type="predicted"/>
<dbReference type="Proteomes" id="UP000037151">
    <property type="component" value="Unassembled WGS sequence"/>
</dbReference>
<name>A0A0L0KPU2_9ACTN</name>
<protein>
    <submittedName>
        <fullName evidence="1">Uncharacterized protein</fullName>
    </submittedName>
</protein>
<evidence type="ECO:0000313" key="1">
    <source>
        <dbReference type="EMBL" id="KND39873.1"/>
    </source>
</evidence>
<gene>
    <name evidence="1" type="ORF">IQ63_01565</name>
</gene>
<organism evidence="1 2">
    <name type="scientific">Streptomyces acidiscabies</name>
    <dbReference type="NCBI Taxonomy" id="42234"/>
    <lineage>
        <taxon>Bacteria</taxon>
        <taxon>Bacillati</taxon>
        <taxon>Actinomycetota</taxon>
        <taxon>Actinomycetes</taxon>
        <taxon>Kitasatosporales</taxon>
        <taxon>Streptomycetaceae</taxon>
        <taxon>Streptomyces</taxon>
    </lineage>
</organism>
<comment type="caution">
    <text evidence="1">The sequence shown here is derived from an EMBL/GenBank/DDBJ whole genome shotgun (WGS) entry which is preliminary data.</text>
</comment>
<evidence type="ECO:0000313" key="2">
    <source>
        <dbReference type="Proteomes" id="UP000037151"/>
    </source>
</evidence>
<reference evidence="2" key="1">
    <citation type="submission" date="2014-07" db="EMBL/GenBank/DDBJ databases">
        <title>Genome sequencing of plant-pathogenic Streptomyces species.</title>
        <authorList>
            <person name="Harrison J."/>
            <person name="Sapp M."/>
            <person name="Thwaites R."/>
            <person name="Studholme D.J."/>
        </authorList>
    </citation>
    <scope>NUCLEOTIDE SEQUENCE [LARGE SCALE GENOMIC DNA]</scope>
    <source>
        <strain evidence="2">NCPPB 4445</strain>
    </source>
</reference>
<accession>A0A0L0KPU2</accession>
<sequence length="212" mass="22078">MEQLTSDGCLQLAELHGEPAGCGCEIVGGGLERGEGHVDLEATEAKPAVQGAFHCRSDVVWHGFIQFRVERCHAACAEWASGDAEILKVPNDDVAAGANLLGDVVDAAGAVEVLLAEPFPVLDGVRTLSAENRDAEASGVLDYALRRDPVILGDHVEWRLAFCVLALQEIGGQDGASSLLQAPCAERCSGVGDLGKCLLPGISSCVAHGPQI</sequence>